<gene>
    <name evidence="2" type="ORF">KC614_00530</name>
</gene>
<keyword evidence="1" id="KW-0812">Transmembrane</keyword>
<organism evidence="2 3">
    <name type="scientific">candidate division WWE3 bacterium</name>
    <dbReference type="NCBI Taxonomy" id="2053526"/>
    <lineage>
        <taxon>Bacteria</taxon>
        <taxon>Katanobacteria</taxon>
    </lineage>
</organism>
<evidence type="ECO:0000313" key="2">
    <source>
        <dbReference type="EMBL" id="MCA9391675.1"/>
    </source>
</evidence>
<dbReference type="AlphaFoldDB" id="A0A955RRM0"/>
<keyword evidence="1" id="KW-1133">Transmembrane helix</keyword>
<accession>A0A955RRM0</accession>
<comment type="caution">
    <text evidence="2">The sequence shown here is derived from an EMBL/GenBank/DDBJ whole genome shotgun (WGS) entry which is preliminary data.</text>
</comment>
<reference evidence="2" key="1">
    <citation type="submission" date="2020-04" db="EMBL/GenBank/DDBJ databases">
        <authorList>
            <person name="Zhang T."/>
        </authorList>
    </citation>
    <scope>NUCLEOTIDE SEQUENCE</scope>
    <source>
        <strain evidence="2">HKST-UBA03</strain>
    </source>
</reference>
<dbReference type="Proteomes" id="UP000751518">
    <property type="component" value="Unassembled WGS sequence"/>
</dbReference>
<protein>
    <submittedName>
        <fullName evidence="2">Uncharacterized protein</fullName>
    </submittedName>
</protein>
<evidence type="ECO:0000313" key="3">
    <source>
        <dbReference type="Proteomes" id="UP000751518"/>
    </source>
</evidence>
<sequence length="105" mass="11679">MNNSLGAIAGVAFLAIVGLVFGYYVLYFTPYAKALSDYDVADEEYQRHLKQCYVELPVDENCIGLDCSRGVVAGCADIEKPVEPELPMRDVVMKIGEYLHVKTVR</sequence>
<proteinExistence type="predicted"/>
<dbReference type="EMBL" id="JAGQKZ010000002">
    <property type="protein sequence ID" value="MCA9391675.1"/>
    <property type="molecule type" value="Genomic_DNA"/>
</dbReference>
<evidence type="ECO:0000256" key="1">
    <source>
        <dbReference type="SAM" id="Phobius"/>
    </source>
</evidence>
<name>A0A955RRM0_UNCKA</name>
<feature type="transmembrane region" description="Helical" evidence="1">
    <location>
        <begin position="6"/>
        <end position="26"/>
    </location>
</feature>
<reference evidence="2" key="2">
    <citation type="journal article" date="2021" name="Microbiome">
        <title>Successional dynamics and alternative stable states in a saline activated sludge microbial community over 9 years.</title>
        <authorList>
            <person name="Wang Y."/>
            <person name="Ye J."/>
            <person name="Ju F."/>
            <person name="Liu L."/>
            <person name="Boyd J.A."/>
            <person name="Deng Y."/>
            <person name="Parks D.H."/>
            <person name="Jiang X."/>
            <person name="Yin X."/>
            <person name="Woodcroft B.J."/>
            <person name="Tyson G.W."/>
            <person name="Hugenholtz P."/>
            <person name="Polz M.F."/>
            <person name="Zhang T."/>
        </authorList>
    </citation>
    <scope>NUCLEOTIDE SEQUENCE</scope>
    <source>
        <strain evidence="2">HKST-UBA03</strain>
    </source>
</reference>
<keyword evidence="1" id="KW-0472">Membrane</keyword>